<comment type="caution">
    <text evidence="2">The sequence shown here is derived from an EMBL/GenBank/DDBJ whole genome shotgun (WGS) entry which is preliminary data.</text>
</comment>
<proteinExistence type="predicted"/>
<keyword evidence="1" id="KW-1133">Transmembrane helix</keyword>
<keyword evidence="1" id="KW-0472">Membrane</keyword>
<evidence type="ECO:0000256" key="1">
    <source>
        <dbReference type="SAM" id="Phobius"/>
    </source>
</evidence>
<organism evidence="2 3">
    <name type="scientific">Vibrio splendidus</name>
    <dbReference type="NCBI Taxonomy" id="29497"/>
    <lineage>
        <taxon>Bacteria</taxon>
        <taxon>Pseudomonadati</taxon>
        <taxon>Pseudomonadota</taxon>
        <taxon>Gammaproteobacteria</taxon>
        <taxon>Vibrionales</taxon>
        <taxon>Vibrionaceae</taxon>
        <taxon>Vibrio</taxon>
    </lineage>
</organism>
<evidence type="ECO:0000313" key="3">
    <source>
        <dbReference type="Proteomes" id="UP000235405"/>
    </source>
</evidence>
<dbReference type="AlphaFoldDB" id="A0A2N7CHM0"/>
<accession>A0A2N7CHM0</accession>
<evidence type="ECO:0000313" key="2">
    <source>
        <dbReference type="EMBL" id="PMF26300.1"/>
    </source>
</evidence>
<dbReference type="RefSeq" id="WP_102482059.1">
    <property type="nucleotide sequence ID" value="NZ_JAHHUN010000083.1"/>
</dbReference>
<dbReference type="Proteomes" id="UP000235405">
    <property type="component" value="Unassembled WGS sequence"/>
</dbReference>
<keyword evidence="1" id="KW-0812">Transmembrane</keyword>
<name>A0A2N7CHM0_VIBSP</name>
<dbReference type="EMBL" id="MCSW01000101">
    <property type="protein sequence ID" value="PMF26300.1"/>
    <property type="molecule type" value="Genomic_DNA"/>
</dbReference>
<reference evidence="3" key="1">
    <citation type="submission" date="2016-07" db="EMBL/GenBank/DDBJ databases">
        <title>Nontailed viruses are major unrecognized killers of bacteria in the ocean.</title>
        <authorList>
            <person name="Kauffman K."/>
            <person name="Hussain F."/>
            <person name="Yang J."/>
            <person name="Arevalo P."/>
            <person name="Brown J."/>
            <person name="Cutler M."/>
            <person name="Kelly L."/>
            <person name="Polz M.F."/>
        </authorList>
    </citation>
    <scope>NUCLEOTIDE SEQUENCE [LARGE SCALE GENOMIC DNA]</scope>
    <source>
        <strain evidence="3">10N.286.54.F3</strain>
    </source>
</reference>
<gene>
    <name evidence="2" type="ORF">BCV19_25370</name>
</gene>
<sequence length="208" mass="23062">MLKLLRQIEKWKLAAFSLLVLIAAFFIYNQFGNRMSRVDEAKFLIGQLNTVLDAAEQYSRDNSSLPSITSDTDTNFGYLNINHLIENPGLSTWKGPYLPYDDTWIGGDQYIDHPDYIATQLLLKEKDSQWARGSTETGCESSSSTCSVAACIWLVPTKIAQEINHIVDGSSSIESSDATGKVRYDKAFGGALICMIGDDYPMPSAQLN</sequence>
<feature type="transmembrane region" description="Helical" evidence="1">
    <location>
        <begin position="12"/>
        <end position="31"/>
    </location>
</feature>
<protein>
    <submittedName>
        <fullName evidence="2">Uncharacterized protein</fullName>
    </submittedName>
</protein>